<evidence type="ECO:0000259" key="1">
    <source>
        <dbReference type="SMART" id="SM01022"/>
    </source>
</evidence>
<evidence type="ECO:0000313" key="2">
    <source>
        <dbReference type="EMBL" id="NAY91476.1"/>
    </source>
</evidence>
<accession>A0A964TC60</accession>
<gene>
    <name evidence="2" type="ORF">GTQ34_06065</name>
</gene>
<name>A0A964TC60_9FLAO</name>
<dbReference type="RefSeq" id="WP_166522898.1">
    <property type="nucleotide sequence ID" value="NZ_JAAABI010000002.1"/>
</dbReference>
<evidence type="ECO:0000313" key="3">
    <source>
        <dbReference type="Proteomes" id="UP000667650"/>
    </source>
</evidence>
<dbReference type="InterPro" id="IPR009326">
    <property type="entry name" value="DUF984"/>
</dbReference>
<protein>
    <submittedName>
        <fullName evidence="2">ASCH domain-containing protein</fullName>
    </submittedName>
</protein>
<dbReference type="InterPro" id="IPR007374">
    <property type="entry name" value="ASCH_domain"/>
</dbReference>
<dbReference type="InterPro" id="IPR015947">
    <property type="entry name" value="PUA-like_sf"/>
</dbReference>
<dbReference type="CDD" id="cd06553">
    <property type="entry name" value="ASCH_Ef3133_like"/>
    <property type="match status" value="1"/>
</dbReference>
<sequence length="154" mass="17941">MENASARNLWGDFLDKHLEFASEDAPKVIHFCDNEKDANICADLVCKDVKRATSHSLLGLQLRHEELPRIGDFAVVTDWAGKAKCVIRTTSVRLIPFFSVREEHARLEGEGDKSLQHWKETHWDYYTRELSEFGRTPRESMIIVFEEFENLFQK</sequence>
<dbReference type="PIRSF" id="PIRSF021320">
    <property type="entry name" value="DUF984"/>
    <property type="match status" value="1"/>
</dbReference>
<dbReference type="PANTHER" id="PTHR39203:SF1">
    <property type="entry name" value="CYTOPLASMIC PROTEIN"/>
    <property type="match status" value="1"/>
</dbReference>
<dbReference type="PANTHER" id="PTHR39203">
    <property type="entry name" value="CYTOPLASMIC PROTEIN-RELATED"/>
    <property type="match status" value="1"/>
</dbReference>
<reference evidence="2" key="1">
    <citation type="submission" date="2020-01" db="EMBL/GenBank/DDBJ databases">
        <title>Muricauda ochracea sp. nov., isolated from a tidal flat of Garorim bay in Korea.</title>
        <authorList>
            <person name="Kim D."/>
            <person name="Yoo Y."/>
            <person name="Kim J.-J."/>
        </authorList>
    </citation>
    <scope>NUCLEOTIDE SEQUENCE</scope>
    <source>
        <strain evidence="2">JGD-17</strain>
    </source>
</reference>
<dbReference type="Proteomes" id="UP000667650">
    <property type="component" value="Unassembled WGS sequence"/>
</dbReference>
<keyword evidence="3" id="KW-1185">Reference proteome</keyword>
<proteinExistence type="predicted"/>
<dbReference type="SUPFAM" id="SSF88697">
    <property type="entry name" value="PUA domain-like"/>
    <property type="match status" value="1"/>
</dbReference>
<dbReference type="SMART" id="SM01022">
    <property type="entry name" value="ASCH"/>
    <property type="match status" value="1"/>
</dbReference>
<dbReference type="Pfam" id="PF04266">
    <property type="entry name" value="ASCH"/>
    <property type="match status" value="1"/>
</dbReference>
<dbReference type="AlphaFoldDB" id="A0A964TC60"/>
<dbReference type="Gene3D" id="3.10.400.10">
    <property type="entry name" value="Sulfate adenylyltransferase"/>
    <property type="match status" value="1"/>
</dbReference>
<comment type="caution">
    <text evidence="2">The sequence shown here is derived from an EMBL/GenBank/DDBJ whole genome shotgun (WGS) entry which is preliminary data.</text>
</comment>
<feature type="domain" description="ASCH" evidence="1">
    <location>
        <begin position="29"/>
        <end position="152"/>
    </location>
</feature>
<dbReference type="EMBL" id="JAAABI010000002">
    <property type="protein sequence ID" value="NAY91476.1"/>
    <property type="molecule type" value="Genomic_DNA"/>
</dbReference>
<organism evidence="2 3">
    <name type="scientific">Flagellimonas ochracea</name>
    <dbReference type="NCBI Taxonomy" id="2696472"/>
    <lineage>
        <taxon>Bacteria</taxon>
        <taxon>Pseudomonadati</taxon>
        <taxon>Bacteroidota</taxon>
        <taxon>Flavobacteriia</taxon>
        <taxon>Flavobacteriales</taxon>
        <taxon>Flavobacteriaceae</taxon>
        <taxon>Flagellimonas</taxon>
    </lineage>
</organism>